<dbReference type="InterPro" id="IPR006311">
    <property type="entry name" value="TAT_signal"/>
</dbReference>
<organism evidence="2 3">
    <name type="scientific">Candidatus Brachybacterium intestinipullorum</name>
    <dbReference type="NCBI Taxonomy" id="2838512"/>
    <lineage>
        <taxon>Bacteria</taxon>
        <taxon>Bacillati</taxon>
        <taxon>Actinomycetota</taxon>
        <taxon>Actinomycetes</taxon>
        <taxon>Micrococcales</taxon>
        <taxon>Dermabacteraceae</taxon>
        <taxon>Brachybacterium</taxon>
    </lineage>
</organism>
<dbReference type="PANTHER" id="PTHR43649:SF30">
    <property type="entry name" value="ABC TRANSPORTER SUBSTRATE-BINDING PROTEIN"/>
    <property type="match status" value="1"/>
</dbReference>
<gene>
    <name evidence="2" type="ORF">H9932_03480</name>
</gene>
<evidence type="ECO:0000256" key="1">
    <source>
        <dbReference type="SAM" id="SignalP"/>
    </source>
</evidence>
<evidence type="ECO:0000313" key="2">
    <source>
        <dbReference type="EMBL" id="HJC68728.1"/>
    </source>
</evidence>
<dbReference type="Gene3D" id="3.40.190.10">
    <property type="entry name" value="Periplasmic binding protein-like II"/>
    <property type="match status" value="1"/>
</dbReference>
<protein>
    <submittedName>
        <fullName evidence="2">Sugar ABC transporter substrate-binding protein</fullName>
    </submittedName>
</protein>
<dbReference type="InterPro" id="IPR006059">
    <property type="entry name" value="SBP"/>
</dbReference>
<dbReference type="SUPFAM" id="SSF53850">
    <property type="entry name" value="Periplasmic binding protein-like II"/>
    <property type="match status" value="1"/>
</dbReference>
<keyword evidence="1" id="KW-0732">Signal</keyword>
<proteinExistence type="predicted"/>
<reference evidence="2" key="2">
    <citation type="submission" date="2021-04" db="EMBL/GenBank/DDBJ databases">
        <authorList>
            <person name="Gilroy R."/>
        </authorList>
    </citation>
    <scope>NUCLEOTIDE SEQUENCE</scope>
    <source>
        <strain evidence="2">CHK130-7132</strain>
    </source>
</reference>
<dbReference type="AlphaFoldDB" id="A0A9D2TH86"/>
<feature type="signal peptide" evidence="1">
    <location>
        <begin position="1"/>
        <end position="31"/>
    </location>
</feature>
<dbReference type="Pfam" id="PF01547">
    <property type="entry name" value="SBP_bac_1"/>
    <property type="match status" value="1"/>
</dbReference>
<comment type="caution">
    <text evidence="2">The sequence shown here is derived from an EMBL/GenBank/DDBJ whole genome shotgun (WGS) entry which is preliminary data.</text>
</comment>
<sequence length="455" mass="49032">MTRRSTDPGSQLSRRRLLTTGAAALAGAAGASTLSSCAARGSPQEPLQFWQFYAPVDQQDPNLLAQSQWFLDRIAEWETAGGRPVKPVYIPGYTDPTNTRLTTAFASGNGPDIFLISPGDFLRYYNGGVLEDLTPYMEEEAIADFYPQALATRTVDGRIYGLPMEQEPLAIFYDVAAFEEHGLSEADLPTTWDQMLELGREMTGGERAGLVFETLPGYYQNFTFYPWLWQAGGDVIDTDSQTPIFSGDAAIEALALFQDAVATGAAPRTRPANGDIVSALTGGYAAMWQGGIFDVAALAQNAPEYDYGIFSLPAPPDGDHTTCLGGWAWCVNSRGRDPEAAARFTVEVMGSMRQESIDAGVEWNGVAKGNIAARASVTEAIGDSGAFEDPILQQFRDEILPAGRAEPRFPPVIYKAVSNAIQATMLGGDDPARQAEIAQGAIESYLETYEGGPLL</sequence>
<accession>A0A9D2TH86</accession>
<reference evidence="2" key="1">
    <citation type="journal article" date="2021" name="PeerJ">
        <title>Extensive microbial diversity within the chicken gut microbiome revealed by metagenomics and culture.</title>
        <authorList>
            <person name="Gilroy R."/>
            <person name="Ravi A."/>
            <person name="Getino M."/>
            <person name="Pursley I."/>
            <person name="Horton D.L."/>
            <person name="Alikhan N.F."/>
            <person name="Baker D."/>
            <person name="Gharbi K."/>
            <person name="Hall N."/>
            <person name="Watson M."/>
            <person name="Adriaenssens E.M."/>
            <person name="Foster-Nyarko E."/>
            <person name="Jarju S."/>
            <person name="Secka A."/>
            <person name="Antonio M."/>
            <person name="Oren A."/>
            <person name="Chaudhuri R.R."/>
            <person name="La Ragione R."/>
            <person name="Hildebrand F."/>
            <person name="Pallen M.J."/>
        </authorList>
    </citation>
    <scope>NUCLEOTIDE SEQUENCE</scope>
    <source>
        <strain evidence="2">CHK130-7132</strain>
    </source>
</reference>
<dbReference type="Proteomes" id="UP000823854">
    <property type="component" value="Unassembled WGS sequence"/>
</dbReference>
<dbReference type="EMBL" id="DWWC01000070">
    <property type="protein sequence ID" value="HJC68728.1"/>
    <property type="molecule type" value="Genomic_DNA"/>
</dbReference>
<name>A0A9D2TH86_9MICO</name>
<dbReference type="PROSITE" id="PS51318">
    <property type="entry name" value="TAT"/>
    <property type="match status" value="1"/>
</dbReference>
<dbReference type="CDD" id="cd13585">
    <property type="entry name" value="PBP2_TMBP_like"/>
    <property type="match status" value="1"/>
</dbReference>
<evidence type="ECO:0000313" key="3">
    <source>
        <dbReference type="Proteomes" id="UP000823854"/>
    </source>
</evidence>
<feature type="chain" id="PRO_5038340420" evidence="1">
    <location>
        <begin position="32"/>
        <end position="455"/>
    </location>
</feature>
<dbReference type="PANTHER" id="PTHR43649">
    <property type="entry name" value="ARABINOSE-BINDING PROTEIN-RELATED"/>
    <property type="match status" value="1"/>
</dbReference>
<dbReference type="InterPro" id="IPR050490">
    <property type="entry name" value="Bact_solute-bd_prot1"/>
</dbReference>